<protein>
    <recommendedName>
        <fullName evidence="3">histidine kinase</fullName>
        <ecNumber evidence="3">2.7.13.3</ecNumber>
    </recommendedName>
</protein>
<keyword evidence="11 15" id="KW-1133">Transmembrane helix</keyword>
<dbReference type="InterPro" id="IPR035965">
    <property type="entry name" value="PAS-like_dom_sf"/>
</dbReference>
<dbReference type="PROSITE" id="PS50109">
    <property type="entry name" value="HIS_KIN"/>
    <property type="match status" value="1"/>
</dbReference>
<evidence type="ECO:0000256" key="11">
    <source>
        <dbReference type="ARBA" id="ARBA00022989"/>
    </source>
</evidence>
<dbReference type="GO" id="GO:0006355">
    <property type="term" value="P:regulation of DNA-templated transcription"/>
    <property type="evidence" value="ECO:0007669"/>
    <property type="project" value="InterPro"/>
</dbReference>
<dbReference type="PANTHER" id="PTHR43547:SF10">
    <property type="entry name" value="SENSOR HISTIDINE KINASE DCUS"/>
    <property type="match status" value="1"/>
</dbReference>
<dbReference type="AlphaFoldDB" id="A0A2T7T7T7"/>
<evidence type="ECO:0000256" key="7">
    <source>
        <dbReference type="ARBA" id="ARBA00022692"/>
    </source>
</evidence>
<organism evidence="17 18">
    <name type="scientific">Streptomyces scopuliridis RB72</name>
    <dbReference type="NCBI Taxonomy" id="1440053"/>
    <lineage>
        <taxon>Bacteria</taxon>
        <taxon>Bacillati</taxon>
        <taxon>Actinomycetota</taxon>
        <taxon>Actinomycetes</taxon>
        <taxon>Kitasatosporales</taxon>
        <taxon>Streptomycetaceae</taxon>
        <taxon>Streptomyces</taxon>
    </lineage>
</organism>
<evidence type="ECO:0000256" key="8">
    <source>
        <dbReference type="ARBA" id="ARBA00022741"/>
    </source>
</evidence>
<dbReference type="InterPro" id="IPR005467">
    <property type="entry name" value="His_kinase_dom"/>
</dbReference>
<evidence type="ECO:0000256" key="3">
    <source>
        <dbReference type="ARBA" id="ARBA00012438"/>
    </source>
</evidence>
<keyword evidence="18" id="KW-1185">Reference proteome</keyword>
<evidence type="ECO:0000313" key="17">
    <source>
        <dbReference type="EMBL" id="PVE11227.1"/>
    </source>
</evidence>
<dbReference type="Gene3D" id="3.30.565.10">
    <property type="entry name" value="Histidine kinase-like ATPase, C-terminal domain"/>
    <property type="match status" value="1"/>
</dbReference>
<evidence type="ECO:0000259" key="16">
    <source>
        <dbReference type="PROSITE" id="PS50109"/>
    </source>
</evidence>
<dbReference type="STRING" id="1440053.GCA_000718095_00243"/>
<evidence type="ECO:0000256" key="5">
    <source>
        <dbReference type="ARBA" id="ARBA00022553"/>
    </source>
</evidence>
<dbReference type="InterPro" id="IPR003594">
    <property type="entry name" value="HATPase_dom"/>
</dbReference>
<dbReference type="SUPFAM" id="SSF103190">
    <property type="entry name" value="Sensory domain-like"/>
    <property type="match status" value="1"/>
</dbReference>
<feature type="region of interest" description="Disordered" evidence="14">
    <location>
        <begin position="494"/>
        <end position="514"/>
    </location>
</feature>
<dbReference type="RefSeq" id="WP_030349463.1">
    <property type="nucleotide sequence ID" value="NZ_AZSP01000148.1"/>
</dbReference>
<dbReference type="Gene3D" id="1.10.287.130">
    <property type="match status" value="1"/>
</dbReference>
<dbReference type="Gene3D" id="3.30.450.20">
    <property type="entry name" value="PAS domain"/>
    <property type="match status" value="2"/>
</dbReference>
<keyword evidence="8" id="KW-0547">Nucleotide-binding</keyword>
<keyword evidence="4" id="KW-1003">Cell membrane</keyword>
<feature type="transmembrane region" description="Helical" evidence="15">
    <location>
        <begin position="12"/>
        <end position="34"/>
    </location>
</feature>
<dbReference type="CDD" id="cd00130">
    <property type="entry name" value="PAS"/>
    <property type="match status" value="1"/>
</dbReference>
<dbReference type="InterPro" id="IPR036890">
    <property type="entry name" value="HATPase_C_sf"/>
</dbReference>
<keyword evidence="12" id="KW-0902">Two-component regulatory system</keyword>
<dbReference type="SUPFAM" id="SSF55890">
    <property type="entry name" value="Sporulation response regulatory protein Spo0B"/>
    <property type="match status" value="1"/>
</dbReference>
<dbReference type="GO" id="GO:0005886">
    <property type="term" value="C:plasma membrane"/>
    <property type="evidence" value="ECO:0007669"/>
    <property type="project" value="UniProtKB-SubCell"/>
</dbReference>
<proteinExistence type="predicted"/>
<dbReference type="InterPro" id="IPR029151">
    <property type="entry name" value="Sensor-like_sf"/>
</dbReference>
<evidence type="ECO:0000256" key="13">
    <source>
        <dbReference type="ARBA" id="ARBA00023136"/>
    </source>
</evidence>
<dbReference type="InterPro" id="IPR039506">
    <property type="entry name" value="SPOB_a"/>
</dbReference>
<keyword evidence="6" id="KW-0808">Transferase</keyword>
<keyword evidence="5" id="KW-0597">Phosphoprotein</keyword>
<dbReference type="PANTHER" id="PTHR43547">
    <property type="entry name" value="TWO-COMPONENT HISTIDINE KINASE"/>
    <property type="match status" value="1"/>
</dbReference>
<dbReference type="InterPro" id="IPR000014">
    <property type="entry name" value="PAS"/>
</dbReference>
<dbReference type="SUPFAM" id="SSF55785">
    <property type="entry name" value="PYP-like sensor domain (PAS domain)"/>
    <property type="match status" value="1"/>
</dbReference>
<keyword evidence="13 15" id="KW-0472">Membrane</keyword>
<dbReference type="EC" id="2.7.13.3" evidence="3"/>
<feature type="compositionally biased region" description="Low complexity" evidence="14">
    <location>
        <begin position="560"/>
        <end position="570"/>
    </location>
</feature>
<dbReference type="PRINTS" id="PR00344">
    <property type="entry name" value="BCTRLSENSOR"/>
</dbReference>
<evidence type="ECO:0000256" key="6">
    <source>
        <dbReference type="ARBA" id="ARBA00022679"/>
    </source>
</evidence>
<feature type="domain" description="Histidine kinase" evidence="16">
    <location>
        <begin position="335"/>
        <end position="558"/>
    </location>
</feature>
<dbReference type="SMART" id="SM00091">
    <property type="entry name" value="PAS"/>
    <property type="match status" value="1"/>
</dbReference>
<dbReference type="Proteomes" id="UP000245992">
    <property type="component" value="Unassembled WGS sequence"/>
</dbReference>
<dbReference type="InterPro" id="IPR004358">
    <property type="entry name" value="Sig_transdc_His_kin-like_C"/>
</dbReference>
<dbReference type="GO" id="GO:0005524">
    <property type="term" value="F:ATP binding"/>
    <property type="evidence" value="ECO:0007669"/>
    <property type="project" value="UniProtKB-KW"/>
</dbReference>
<evidence type="ECO:0000256" key="9">
    <source>
        <dbReference type="ARBA" id="ARBA00022777"/>
    </source>
</evidence>
<name>A0A2T7T7T7_9ACTN</name>
<evidence type="ECO:0000313" key="18">
    <source>
        <dbReference type="Proteomes" id="UP000245992"/>
    </source>
</evidence>
<keyword evidence="9 17" id="KW-0418">Kinase</keyword>
<evidence type="ECO:0000256" key="10">
    <source>
        <dbReference type="ARBA" id="ARBA00022840"/>
    </source>
</evidence>
<gene>
    <name evidence="17" type="ORF">Y717_16470</name>
</gene>
<comment type="subcellular location">
    <subcellularLocation>
        <location evidence="2">Cell membrane</location>
        <topology evidence="2">Multi-pass membrane protein</topology>
    </subcellularLocation>
</comment>
<reference evidence="17 18" key="1">
    <citation type="submission" date="2013-12" db="EMBL/GenBank/DDBJ databases">
        <title>Annotated genome of Streptomyces scopuliridis.</title>
        <authorList>
            <person name="Olson J.B."/>
        </authorList>
    </citation>
    <scope>NUCLEOTIDE SEQUENCE [LARGE SCALE GENOMIC DNA]</scope>
    <source>
        <strain evidence="17 18">RB72</strain>
    </source>
</reference>
<comment type="caution">
    <text evidence="17">The sequence shown here is derived from an EMBL/GenBank/DDBJ whole genome shotgun (WGS) entry which is preliminary data.</text>
</comment>
<accession>A0A2T7T7T7</accession>
<dbReference type="Pfam" id="PF02518">
    <property type="entry name" value="HATPase_c"/>
    <property type="match status" value="1"/>
</dbReference>
<sequence length="580" mass="61213">MRLRWPRRVAAQVLVVQLVITTGVMVLATGLFLAPLGSELDDAATLRALAIAQTTAADPDIAQGLISTSPSPAGPVQTEAERVRRATRALYVVVMDTHGVRWSHTTSGEIGRHVSTDPSAALSGREIRQIDNGTLGRSARAKVPLYDSDGRIIGAVSVGIAYDSVRQRLIDTIPGLLLCAGAALGAGALAAVAVSRRLRRITHGVAFADISALLDEREAMLHGVREGVVAFDRDGRIRLANDEAVRLLGLDADATGRALDEVLAPGRTTDVLAGRVDGTDLLAVSGSRVLVANRMPTRDGGAVVTLRDRTELELLGRELDSTQGLLDALRAQDHEHANRLHTVLGLLELGRHERAVEFVAGVASAHRASAEQIAERVRDPLVSALLVGKTAIAAERGVSLRISPATLLPHRVVDPRDLVTVLGNLIDNALDAAAERRLTEPPAEALGGPAAKPSVEPFVEVELRAEKTTAVIRVSDTGPGVPPEMRERVFAEGWSTKRPAPPPPSADPSDPAPVAFRRRRGIGLALVRRLSERYGGMARVTARAGGGAVFTVVLPEALAPDDLAGDGAPARQLTSAGESR</sequence>
<evidence type="ECO:0000256" key="1">
    <source>
        <dbReference type="ARBA" id="ARBA00000085"/>
    </source>
</evidence>
<dbReference type="SMART" id="SM00387">
    <property type="entry name" value="HATPase_c"/>
    <property type="match status" value="1"/>
</dbReference>
<dbReference type="Pfam" id="PF00989">
    <property type="entry name" value="PAS"/>
    <property type="match status" value="1"/>
</dbReference>
<feature type="region of interest" description="Disordered" evidence="14">
    <location>
        <begin position="560"/>
        <end position="580"/>
    </location>
</feature>
<dbReference type="EMBL" id="AZSP01000148">
    <property type="protein sequence ID" value="PVE11227.1"/>
    <property type="molecule type" value="Genomic_DNA"/>
</dbReference>
<comment type="catalytic activity">
    <reaction evidence="1">
        <text>ATP + protein L-histidine = ADP + protein N-phospho-L-histidine.</text>
        <dbReference type="EC" id="2.7.13.3"/>
    </reaction>
</comment>
<dbReference type="OrthoDB" id="9792686at2"/>
<evidence type="ECO:0000256" key="15">
    <source>
        <dbReference type="SAM" id="Phobius"/>
    </source>
</evidence>
<dbReference type="InterPro" id="IPR033463">
    <property type="entry name" value="sCache_3"/>
</dbReference>
<dbReference type="SUPFAM" id="SSF55874">
    <property type="entry name" value="ATPase domain of HSP90 chaperone/DNA topoisomerase II/histidine kinase"/>
    <property type="match status" value="1"/>
</dbReference>
<dbReference type="GO" id="GO:0000155">
    <property type="term" value="F:phosphorelay sensor kinase activity"/>
    <property type="evidence" value="ECO:0007669"/>
    <property type="project" value="InterPro"/>
</dbReference>
<dbReference type="Pfam" id="PF17203">
    <property type="entry name" value="sCache_3_2"/>
    <property type="match status" value="1"/>
</dbReference>
<dbReference type="InterPro" id="IPR016120">
    <property type="entry name" value="Sig_transdc_His_kin_SpoOB"/>
</dbReference>
<evidence type="ECO:0000256" key="2">
    <source>
        <dbReference type="ARBA" id="ARBA00004651"/>
    </source>
</evidence>
<evidence type="ECO:0000256" key="14">
    <source>
        <dbReference type="SAM" id="MobiDB-lite"/>
    </source>
</evidence>
<keyword evidence="7 15" id="KW-0812">Transmembrane</keyword>
<dbReference type="InterPro" id="IPR013767">
    <property type="entry name" value="PAS_fold"/>
</dbReference>
<evidence type="ECO:0000256" key="12">
    <source>
        <dbReference type="ARBA" id="ARBA00023012"/>
    </source>
</evidence>
<keyword evidence="10" id="KW-0067">ATP-binding</keyword>
<dbReference type="Pfam" id="PF14689">
    <property type="entry name" value="SPOB_a"/>
    <property type="match status" value="1"/>
</dbReference>
<evidence type="ECO:0000256" key="4">
    <source>
        <dbReference type="ARBA" id="ARBA00022475"/>
    </source>
</evidence>